<dbReference type="EMBL" id="CAUYUJ010016048">
    <property type="protein sequence ID" value="CAK0861148.1"/>
    <property type="molecule type" value="Genomic_DNA"/>
</dbReference>
<accession>A0ABN9UML1</accession>
<sequence>MLLRFEVRGSAPSLQDWVPMEVLQEVHRRCQSAMNEAAFGGARVDGALGALRFSRNGVAFLHAECTELMPLSAAADPSDSEELELMIDINMHGLSKLRMPWQSGRSRGASSLQPIDELPTEQCADDSAERAEQCCE</sequence>
<gene>
    <name evidence="2" type="ORF">PCOR1329_LOCUS49910</name>
</gene>
<evidence type="ECO:0000313" key="3">
    <source>
        <dbReference type="Proteomes" id="UP001189429"/>
    </source>
</evidence>
<keyword evidence="3" id="KW-1185">Reference proteome</keyword>
<proteinExistence type="predicted"/>
<dbReference type="Proteomes" id="UP001189429">
    <property type="component" value="Unassembled WGS sequence"/>
</dbReference>
<protein>
    <submittedName>
        <fullName evidence="2">Uncharacterized protein</fullName>
    </submittedName>
</protein>
<feature type="region of interest" description="Disordered" evidence="1">
    <location>
        <begin position="102"/>
        <end position="136"/>
    </location>
</feature>
<organism evidence="2 3">
    <name type="scientific">Prorocentrum cordatum</name>
    <dbReference type="NCBI Taxonomy" id="2364126"/>
    <lineage>
        <taxon>Eukaryota</taxon>
        <taxon>Sar</taxon>
        <taxon>Alveolata</taxon>
        <taxon>Dinophyceae</taxon>
        <taxon>Prorocentrales</taxon>
        <taxon>Prorocentraceae</taxon>
        <taxon>Prorocentrum</taxon>
    </lineage>
</organism>
<reference evidence="2" key="1">
    <citation type="submission" date="2023-10" db="EMBL/GenBank/DDBJ databases">
        <authorList>
            <person name="Chen Y."/>
            <person name="Shah S."/>
            <person name="Dougan E. K."/>
            <person name="Thang M."/>
            <person name="Chan C."/>
        </authorList>
    </citation>
    <scope>NUCLEOTIDE SEQUENCE [LARGE SCALE GENOMIC DNA]</scope>
</reference>
<feature type="compositionally biased region" description="Polar residues" evidence="1">
    <location>
        <begin position="103"/>
        <end position="113"/>
    </location>
</feature>
<evidence type="ECO:0000313" key="2">
    <source>
        <dbReference type="EMBL" id="CAK0861148.1"/>
    </source>
</evidence>
<comment type="caution">
    <text evidence="2">The sequence shown here is derived from an EMBL/GenBank/DDBJ whole genome shotgun (WGS) entry which is preliminary data.</text>
</comment>
<evidence type="ECO:0000256" key="1">
    <source>
        <dbReference type="SAM" id="MobiDB-lite"/>
    </source>
</evidence>
<feature type="compositionally biased region" description="Basic and acidic residues" evidence="1">
    <location>
        <begin position="127"/>
        <end position="136"/>
    </location>
</feature>
<name>A0ABN9UML1_9DINO</name>